<organism evidence="6">
    <name type="scientific">uncultured Acidimicrobiales bacterium</name>
    <dbReference type="NCBI Taxonomy" id="310071"/>
    <lineage>
        <taxon>Bacteria</taxon>
        <taxon>Bacillati</taxon>
        <taxon>Actinomycetota</taxon>
        <taxon>Acidimicrobiia</taxon>
        <taxon>Acidimicrobiales</taxon>
        <taxon>environmental samples</taxon>
    </lineage>
</organism>
<dbReference type="PROSITE" id="PS00101">
    <property type="entry name" value="HEXAPEP_TRANSFERASES"/>
    <property type="match status" value="1"/>
</dbReference>
<keyword evidence="1" id="KW-0808">Transferase</keyword>
<keyword evidence="2" id="KW-0677">Repeat</keyword>
<dbReference type="InterPro" id="IPR041561">
    <property type="entry name" value="PglD_N"/>
</dbReference>
<dbReference type="InterPro" id="IPR020019">
    <property type="entry name" value="AcTrfase_PglD-like"/>
</dbReference>
<dbReference type="Gene3D" id="3.40.50.20">
    <property type="match status" value="1"/>
</dbReference>
<evidence type="ECO:0000313" key="6">
    <source>
        <dbReference type="EMBL" id="CAA9225912.1"/>
    </source>
</evidence>
<evidence type="ECO:0000256" key="2">
    <source>
        <dbReference type="ARBA" id="ARBA00022737"/>
    </source>
</evidence>
<dbReference type="NCBIfam" id="TIGR03570">
    <property type="entry name" value="NeuD_NnaD"/>
    <property type="match status" value="1"/>
</dbReference>
<dbReference type="EMBL" id="CADCSZ010000055">
    <property type="protein sequence ID" value="CAA9225912.1"/>
    <property type="molecule type" value="Genomic_DNA"/>
</dbReference>
<dbReference type="Pfam" id="PF17836">
    <property type="entry name" value="PglD_N"/>
    <property type="match status" value="1"/>
</dbReference>
<reference evidence="6" key="1">
    <citation type="submission" date="2020-02" db="EMBL/GenBank/DDBJ databases">
        <authorList>
            <person name="Meier V. D."/>
        </authorList>
    </citation>
    <scope>NUCLEOTIDE SEQUENCE</scope>
    <source>
        <strain evidence="6">AVDCRST_MAG76</strain>
    </source>
</reference>
<evidence type="ECO:0000256" key="1">
    <source>
        <dbReference type="ARBA" id="ARBA00022679"/>
    </source>
</evidence>
<dbReference type="InterPro" id="IPR018357">
    <property type="entry name" value="Hexapep_transf_CS"/>
</dbReference>
<accession>A0A6J4HJT6</accession>
<feature type="binding site" evidence="4">
    <location>
        <position position="97"/>
    </location>
    <ligand>
        <name>substrate</name>
    </ligand>
</feature>
<dbReference type="InterPro" id="IPR011004">
    <property type="entry name" value="Trimer_LpxA-like_sf"/>
</dbReference>
<dbReference type="InterPro" id="IPR050179">
    <property type="entry name" value="Trans_hexapeptide_repeat"/>
</dbReference>
<dbReference type="SUPFAM" id="SSF51161">
    <property type="entry name" value="Trimeric LpxA-like enzymes"/>
    <property type="match status" value="1"/>
</dbReference>
<gene>
    <name evidence="6" type="ORF">AVDCRST_MAG76-968</name>
</gene>
<feature type="active site" description="Proton acceptor" evidence="3">
    <location>
        <position position="164"/>
    </location>
</feature>
<evidence type="ECO:0000256" key="3">
    <source>
        <dbReference type="PIRSR" id="PIRSR620019-1"/>
    </source>
</evidence>
<dbReference type="GO" id="GO:0016740">
    <property type="term" value="F:transferase activity"/>
    <property type="evidence" value="ECO:0007669"/>
    <property type="project" value="UniProtKB-KW"/>
</dbReference>
<proteinExistence type="predicted"/>
<dbReference type="CDD" id="cd03360">
    <property type="entry name" value="LbH_AT_putative"/>
    <property type="match status" value="1"/>
</dbReference>
<dbReference type="Gene3D" id="2.160.10.10">
    <property type="entry name" value="Hexapeptide repeat proteins"/>
    <property type="match status" value="1"/>
</dbReference>
<name>A0A6J4HJT6_9ACTN</name>
<sequence>MTPPPEANRPFGPGAQWLRVSGQRPEVEEGARLVIVGAGGHGRDVLDAAEADARYEVLGLVDDGTPDRALLERRGATFLGPLRVMEDLEAFYVLAIGAGGARQLVDQQLVSWGRHAGVVAHPSATFGADVIVHPGLVALAGARVTNHVWLGRNVHLNLNATAAHDVQLGDYATLNPGANVNGNATIGRGATIGSNASVNQGLAVGAGTYVGAGAVVVRDLGPGITAVGIPARPR</sequence>
<dbReference type="PANTHER" id="PTHR43300">
    <property type="entry name" value="ACETYLTRANSFERASE"/>
    <property type="match status" value="1"/>
</dbReference>
<protein>
    <recommendedName>
        <fullName evidence="5">PglD N-terminal domain-containing protein</fullName>
    </recommendedName>
</protein>
<evidence type="ECO:0000259" key="5">
    <source>
        <dbReference type="Pfam" id="PF17836"/>
    </source>
</evidence>
<dbReference type="AlphaFoldDB" id="A0A6J4HJT6"/>
<evidence type="ECO:0000256" key="4">
    <source>
        <dbReference type="PIRSR" id="PIRSR620019-2"/>
    </source>
</evidence>
<feature type="domain" description="PglD N-terminal" evidence="5">
    <location>
        <begin position="32"/>
        <end position="105"/>
    </location>
</feature>
<feature type="site" description="Increases basicity of active site His" evidence="3">
    <location>
        <position position="165"/>
    </location>
</feature>